<accession>A0ABT8DLQ4</accession>
<organism evidence="1 2">
    <name type="scientific">Aequorivita aurantiaca</name>
    <dbReference type="NCBI Taxonomy" id="3053356"/>
    <lineage>
        <taxon>Bacteria</taxon>
        <taxon>Pseudomonadati</taxon>
        <taxon>Bacteroidota</taxon>
        <taxon>Flavobacteriia</taxon>
        <taxon>Flavobacteriales</taxon>
        <taxon>Flavobacteriaceae</taxon>
        <taxon>Aequorivita</taxon>
    </lineage>
</organism>
<dbReference type="EMBL" id="JAUGQQ010000007">
    <property type="protein sequence ID" value="MDN3724954.1"/>
    <property type="molecule type" value="Genomic_DNA"/>
</dbReference>
<dbReference type="InterPro" id="IPR029060">
    <property type="entry name" value="PIN-like_dom_sf"/>
</dbReference>
<name>A0ABT8DLQ4_9FLAO</name>
<sequence>MNNIIIDTGYWYALFDSRDKYHIDANNLSEFLELGNVLIPYPTLYESLNTRFSKRRQWMEEFEKIIQRGNVTLVDDSDYKDIALNLTFETILLQNRPISLVDTIIRIMLDDKNLKIDYLLSFNLNDFFDVCQRRRIQVLNN</sequence>
<dbReference type="Proteomes" id="UP001244787">
    <property type="component" value="Unassembled WGS sequence"/>
</dbReference>
<proteinExistence type="predicted"/>
<dbReference type="Gene3D" id="3.40.50.1010">
    <property type="entry name" value="5'-nuclease"/>
    <property type="match status" value="1"/>
</dbReference>
<evidence type="ECO:0008006" key="3">
    <source>
        <dbReference type="Google" id="ProtNLM"/>
    </source>
</evidence>
<keyword evidence="2" id="KW-1185">Reference proteome</keyword>
<dbReference type="RefSeq" id="WP_290255045.1">
    <property type="nucleotide sequence ID" value="NZ_JAUGQQ010000007.1"/>
</dbReference>
<evidence type="ECO:0000313" key="1">
    <source>
        <dbReference type="EMBL" id="MDN3724954.1"/>
    </source>
</evidence>
<protein>
    <recommendedName>
        <fullName evidence="3">PIN domain-containing protein</fullName>
    </recommendedName>
</protein>
<dbReference type="SUPFAM" id="SSF88723">
    <property type="entry name" value="PIN domain-like"/>
    <property type="match status" value="1"/>
</dbReference>
<evidence type="ECO:0000313" key="2">
    <source>
        <dbReference type="Proteomes" id="UP001244787"/>
    </source>
</evidence>
<comment type="caution">
    <text evidence="1">The sequence shown here is derived from an EMBL/GenBank/DDBJ whole genome shotgun (WGS) entry which is preliminary data.</text>
</comment>
<gene>
    <name evidence="1" type="ORF">QRD02_11210</name>
</gene>
<reference evidence="1 2" key="1">
    <citation type="submission" date="2023-06" db="EMBL/GenBank/DDBJ databases">
        <authorList>
            <person name="Ye Y.-Q."/>
            <person name="Du Z.-J."/>
        </authorList>
    </citation>
    <scope>NUCLEOTIDE SEQUENCE [LARGE SCALE GENOMIC DNA]</scope>
    <source>
        <strain evidence="1 2">SDUM287046</strain>
    </source>
</reference>